<dbReference type="Proteomes" id="UP000192247">
    <property type="component" value="Unassembled WGS sequence"/>
</dbReference>
<protein>
    <recommendedName>
        <fullName evidence="2">protein-serine/threonine phosphatase</fullName>
        <ecNumber evidence="2">3.1.3.16</ecNumber>
    </recommendedName>
</protein>
<dbReference type="InterPro" id="IPR029052">
    <property type="entry name" value="Metallo-depent_PP-like"/>
</dbReference>
<gene>
    <name evidence="9" type="ORF">BIW11_09526</name>
</gene>
<evidence type="ECO:0000256" key="5">
    <source>
        <dbReference type="ARBA" id="ARBA00022912"/>
    </source>
</evidence>
<reference evidence="9 10" key="1">
    <citation type="journal article" date="2017" name="Gigascience">
        <title>Draft genome of the honey bee ectoparasitic mite, Tropilaelaps mercedesae, is shaped by the parasitic life history.</title>
        <authorList>
            <person name="Dong X."/>
            <person name="Armstrong S.D."/>
            <person name="Xia D."/>
            <person name="Makepeace B.L."/>
            <person name="Darby A.C."/>
            <person name="Kadowaki T."/>
        </authorList>
    </citation>
    <scope>NUCLEOTIDE SEQUENCE [LARGE SCALE GENOMIC DNA]</scope>
    <source>
        <strain evidence="9">Wuxi-XJTLU</strain>
    </source>
</reference>
<dbReference type="EMBL" id="MNPL01009302">
    <property type="protein sequence ID" value="OQR73779.1"/>
    <property type="molecule type" value="Genomic_DNA"/>
</dbReference>
<evidence type="ECO:0000256" key="3">
    <source>
        <dbReference type="ARBA" id="ARBA00022723"/>
    </source>
</evidence>
<evidence type="ECO:0000256" key="7">
    <source>
        <dbReference type="ARBA" id="ARBA00047761"/>
    </source>
</evidence>
<keyword evidence="6" id="KW-0464">Manganese</keyword>
<dbReference type="EC" id="3.1.3.16" evidence="2"/>
<proteinExistence type="predicted"/>
<comment type="caution">
    <text evidence="9">The sequence shown here is derived from an EMBL/GenBank/DDBJ whole genome shotgun (WGS) entry which is preliminary data.</text>
</comment>
<dbReference type="Gene3D" id="3.60.21.10">
    <property type="match status" value="1"/>
</dbReference>
<evidence type="ECO:0000313" key="10">
    <source>
        <dbReference type="Proteomes" id="UP000192247"/>
    </source>
</evidence>
<comment type="catalytic activity">
    <reaction evidence="8">
        <text>O-phospho-L-threonyl-[protein] + H2O = L-threonyl-[protein] + phosphate</text>
        <dbReference type="Rhea" id="RHEA:47004"/>
        <dbReference type="Rhea" id="RHEA-COMP:11060"/>
        <dbReference type="Rhea" id="RHEA-COMP:11605"/>
        <dbReference type="ChEBI" id="CHEBI:15377"/>
        <dbReference type="ChEBI" id="CHEBI:30013"/>
        <dbReference type="ChEBI" id="CHEBI:43474"/>
        <dbReference type="ChEBI" id="CHEBI:61977"/>
        <dbReference type="EC" id="3.1.3.16"/>
    </reaction>
</comment>
<comment type="catalytic activity">
    <reaction evidence="7">
        <text>O-phospho-L-seryl-[protein] + H2O = L-seryl-[protein] + phosphate</text>
        <dbReference type="Rhea" id="RHEA:20629"/>
        <dbReference type="Rhea" id="RHEA-COMP:9863"/>
        <dbReference type="Rhea" id="RHEA-COMP:11604"/>
        <dbReference type="ChEBI" id="CHEBI:15377"/>
        <dbReference type="ChEBI" id="CHEBI:29999"/>
        <dbReference type="ChEBI" id="CHEBI:43474"/>
        <dbReference type="ChEBI" id="CHEBI:83421"/>
        <dbReference type="EC" id="3.1.3.16"/>
    </reaction>
</comment>
<dbReference type="GO" id="GO:0004722">
    <property type="term" value="F:protein serine/threonine phosphatase activity"/>
    <property type="evidence" value="ECO:0007669"/>
    <property type="project" value="UniProtKB-EC"/>
</dbReference>
<evidence type="ECO:0000256" key="2">
    <source>
        <dbReference type="ARBA" id="ARBA00013081"/>
    </source>
</evidence>
<dbReference type="PANTHER" id="PTHR11668:SF300">
    <property type="entry name" value="SERINE_THREONINE-PROTEIN PHOSPHATASE"/>
    <property type="match status" value="1"/>
</dbReference>
<dbReference type="STRING" id="418985.A0A1V9XJW9"/>
<dbReference type="GO" id="GO:0046872">
    <property type="term" value="F:metal ion binding"/>
    <property type="evidence" value="ECO:0007669"/>
    <property type="project" value="UniProtKB-KW"/>
</dbReference>
<keyword evidence="4" id="KW-0378">Hydrolase</keyword>
<evidence type="ECO:0000256" key="1">
    <source>
        <dbReference type="ARBA" id="ARBA00001936"/>
    </source>
</evidence>
<accession>A0A1V9XJW9</accession>
<evidence type="ECO:0000256" key="6">
    <source>
        <dbReference type="ARBA" id="ARBA00023211"/>
    </source>
</evidence>
<dbReference type="OrthoDB" id="1930084at2759"/>
<dbReference type="InterPro" id="IPR050341">
    <property type="entry name" value="PP1_catalytic_subunit"/>
</dbReference>
<keyword evidence="5" id="KW-0904">Protein phosphatase</keyword>
<comment type="cofactor">
    <cofactor evidence="1">
        <name>Mn(2+)</name>
        <dbReference type="ChEBI" id="CHEBI:29035"/>
    </cofactor>
</comment>
<keyword evidence="3" id="KW-0479">Metal-binding</keyword>
<name>A0A1V9XJW9_9ACAR</name>
<dbReference type="AlphaFoldDB" id="A0A1V9XJW9"/>
<organism evidence="9 10">
    <name type="scientific">Tropilaelaps mercedesae</name>
    <dbReference type="NCBI Taxonomy" id="418985"/>
    <lineage>
        <taxon>Eukaryota</taxon>
        <taxon>Metazoa</taxon>
        <taxon>Ecdysozoa</taxon>
        <taxon>Arthropoda</taxon>
        <taxon>Chelicerata</taxon>
        <taxon>Arachnida</taxon>
        <taxon>Acari</taxon>
        <taxon>Parasitiformes</taxon>
        <taxon>Mesostigmata</taxon>
        <taxon>Gamasina</taxon>
        <taxon>Dermanyssoidea</taxon>
        <taxon>Laelapidae</taxon>
        <taxon>Tropilaelaps</taxon>
    </lineage>
</organism>
<sequence length="77" mass="8623">MQLDAFVSTTVSIEYIFQVVAEGYEFFADRSLVTIFSAPNYCNEFDNAAAMMTVAPDLTCSFRILRPVPRSGKHSFS</sequence>
<evidence type="ECO:0000313" key="9">
    <source>
        <dbReference type="EMBL" id="OQR73779.1"/>
    </source>
</evidence>
<dbReference type="PANTHER" id="PTHR11668">
    <property type="entry name" value="SERINE/THREONINE PROTEIN PHOSPHATASE"/>
    <property type="match status" value="1"/>
</dbReference>
<dbReference type="InParanoid" id="A0A1V9XJW9"/>
<dbReference type="InterPro" id="IPR006186">
    <property type="entry name" value="Ser/Thr-sp_prot-phosphatase"/>
</dbReference>
<dbReference type="GO" id="GO:0005634">
    <property type="term" value="C:nucleus"/>
    <property type="evidence" value="ECO:0007669"/>
    <property type="project" value="TreeGrafter"/>
</dbReference>
<evidence type="ECO:0000256" key="4">
    <source>
        <dbReference type="ARBA" id="ARBA00022801"/>
    </source>
</evidence>
<evidence type="ECO:0000256" key="8">
    <source>
        <dbReference type="ARBA" id="ARBA00048336"/>
    </source>
</evidence>
<dbReference type="GO" id="GO:0005737">
    <property type="term" value="C:cytoplasm"/>
    <property type="evidence" value="ECO:0007669"/>
    <property type="project" value="TreeGrafter"/>
</dbReference>
<dbReference type="SUPFAM" id="SSF56300">
    <property type="entry name" value="Metallo-dependent phosphatases"/>
    <property type="match status" value="1"/>
</dbReference>
<keyword evidence="10" id="KW-1185">Reference proteome</keyword>
<dbReference type="PRINTS" id="PR00114">
    <property type="entry name" value="STPHPHTASE"/>
</dbReference>